<accession>A0A8T2RAG2</accession>
<dbReference type="FunFam" id="1.25.40.10:FF:000351">
    <property type="entry name" value="Pentatricopeptide repeat-containing protein"/>
    <property type="match status" value="1"/>
</dbReference>
<dbReference type="GO" id="GO:0009451">
    <property type="term" value="P:RNA modification"/>
    <property type="evidence" value="ECO:0007669"/>
    <property type="project" value="InterPro"/>
</dbReference>
<feature type="repeat" description="PPR" evidence="2">
    <location>
        <begin position="618"/>
        <end position="652"/>
    </location>
</feature>
<keyword evidence="1" id="KW-0677">Repeat</keyword>
<dbReference type="InterPro" id="IPR011990">
    <property type="entry name" value="TPR-like_helical_dom_sf"/>
</dbReference>
<dbReference type="Pfam" id="PF01535">
    <property type="entry name" value="PPR"/>
    <property type="match status" value="2"/>
</dbReference>
<gene>
    <name evidence="3" type="ORF">KP509_29G070600</name>
</gene>
<protein>
    <recommendedName>
        <fullName evidence="5">Pentatricopeptide repeat-containing protein</fullName>
    </recommendedName>
</protein>
<feature type="repeat" description="PPR" evidence="2">
    <location>
        <begin position="451"/>
        <end position="481"/>
    </location>
</feature>
<dbReference type="FunFam" id="1.25.40.10:FF:000073">
    <property type="entry name" value="Pentatricopeptide repeat-containing protein chloroplastic"/>
    <property type="match status" value="1"/>
</dbReference>
<evidence type="ECO:0000313" key="3">
    <source>
        <dbReference type="EMBL" id="KAH7292473.1"/>
    </source>
</evidence>
<dbReference type="NCBIfam" id="TIGR00756">
    <property type="entry name" value="PPR"/>
    <property type="match status" value="5"/>
</dbReference>
<comment type="caution">
    <text evidence="3">The sequence shown here is derived from an EMBL/GenBank/DDBJ whole genome shotgun (WGS) entry which is preliminary data.</text>
</comment>
<dbReference type="InterPro" id="IPR046960">
    <property type="entry name" value="PPR_At4g14850-like_plant"/>
</dbReference>
<proteinExistence type="predicted"/>
<dbReference type="PANTHER" id="PTHR47926">
    <property type="entry name" value="PENTATRICOPEPTIDE REPEAT-CONTAINING PROTEIN"/>
    <property type="match status" value="1"/>
</dbReference>
<dbReference type="GO" id="GO:0003729">
    <property type="term" value="F:mRNA binding"/>
    <property type="evidence" value="ECO:0007669"/>
    <property type="project" value="UniProtKB-ARBA"/>
</dbReference>
<dbReference type="EMBL" id="CM035434">
    <property type="protein sequence ID" value="KAH7292473.1"/>
    <property type="molecule type" value="Genomic_DNA"/>
</dbReference>
<dbReference type="SUPFAM" id="SSF48452">
    <property type="entry name" value="TPR-like"/>
    <property type="match status" value="1"/>
</dbReference>
<name>A0A8T2RAG2_CERRI</name>
<feature type="repeat" description="PPR" evidence="2">
    <location>
        <begin position="482"/>
        <end position="516"/>
    </location>
</feature>
<evidence type="ECO:0008006" key="5">
    <source>
        <dbReference type="Google" id="ProtNLM"/>
    </source>
</evidence>
<dbReference type="AlphaFoldDB" id="A0A8T2RAG2"/>
<dbReference type="PROSITE" id="PS51375">
    <property type="entry name" value="PPR"/>
    <property type="match status" value="6"/>
</dbReference>
<organism evidence="3 4">
    <name type="scientific">Ceratopteris richardii</name>
    <name type="common">Triangle waterfern</name>
    <dbReference type="NCBI Taxonomy" id="49495"/>
    <lineage>
        <taxon>Eukaryota</taxon>
        <taxon>Viridiplantae</taxon>
        <taxon>Streptophyta</taxon>
        <taxon>Embryophyta</taxon>
        <taxon>Tracheophyta</taxon>
        <taxon>Polypodiopsida</taxon>
        <taxon>Polypodiidae</taxon>
        <taxon>Polypodiales</taxon>
        <taxon>Pteridineae</taxon>
        <taxon>Pteridaceae</taxon>
        <taxon>Parkerioideae</taxon>
        <taxon>Ceratopteris</taxon>
    </lineage>
</organism>
<feature type="repeat" description="PPR" evidence="2">
    <location>
        <begin position="280"/>
        <end position="314"/>
    </location>
</feature>
<evidence type="ECO:0000313" key="4">
    <source>
        <dbReference type="Proteomes" id="UP000825935"/>
    </source>
</evidence>
<feature type="repeat" description="PPR" evidence="2">
    <location>
        <begin position="381"/>
        <end position="415"/>
    </location>
</feature>
<evidence type="ECO:0000256" key="1">
    <source>
        <dbReference type="ARBA" id="ARBA00022737"/>
    </source>
</evidence>
<dbReference type="FunFam" id="1.25.40.10:FF:000090">
    <property type="entry name" value="Pentatricopeptide repeat-containing protein, chloroplastic"/>
    <property type="match status" value="1"/>
</dbReference>
<dbReference type="Gene3D" id="1.25.40.10">
    <property type="entry name" value="Tetratricopeptide repeat domain"/>
    <property type="match status" value="5"/>
</dbReference>
<dbReference type="InterPro" id="IPR002885">
    <property type="entry name" value="PPR_rpt"/>
</dbReference>
<keyword evidence="4" id="KW-1185">Reference proteome</keyword>
<dbReference type="FunFam" id="1.25.40.10:FF:000344">
    <property type="entry name" value="Pentatricopeptide repeat-containing protein"/>
    <property type="match status" value="1"/>
</dbReference>
<dbReference type="PANTHER" id="PTHR47926:SF382">
    <property type="entry name" value="PENTACOTRIPEPTIDE-REPEAT REGION OF PRORP DOMAIN-CONTAINING PROTEIN"/>
    <property type="match status" value="1"/>
</dbReference>
<evidence type="ECO:0000256" key="2">
    <source>
        <dbReference type="PROSITE-ProRule" id="PRU00708"/>
    </source>
</evidence>
<reference evidence="3" key="1">
    <citation type="submission" date="2021-08" db="EMBL/GenBank/DDBJ databases">
        <title>WGS assembly of Ceratopteris richardii.</title>
        <authorList>
            <person name="Marchant D.B."/>
            <person name="Chen G."/>
            <person name="Jenkins J."/>
            <person name="Shu S."/>
            <person name="Leebens-Mack J."/>
            <person name="Grimwood J."/>
            <person name="Schmutz J."/>
            <person name="Soltis P."/>
            <person name="Soltis D."/>
            <person name="Chen Z.-H."/>
        </authorList>
    </citation>
    <scope>NUCLEOTIDE SEQUENCE</scope>
    <source>
        <strain evidence="3">Whitten #5841</strain>
        <tissue evidence="3">Leaf</tissue>
    </source>
</reference>
<dbReference type="OrthoDB" id="5588846at2759"/>
<dbReference type="Pfam" id="PF13041">
    <property type="entry name" value="PPR_2"/>
    <property type="match status" value="4"/>
</dbReference>
<sequence>MAANALIGYRLQETPAMATSGLSTGCMPEASFPHLISMKPTETSGLASAHSPYPPSWLGPVPSNTAKISTQGSSNTHAPSLINFVQSAETIVWESLSLESCLLSLRTLSDSLSLDCFLCIIHKCRLRQSSAHAMLVHLYLCSHGVDVHYVIQSHIVTLYVECGSMPQAQMAFNRLTRRSEFVWTSLMNGYVDSGKPLHSLGLGQAMREDGIEPSKFTLVTLIKACARLQWLERGQDLHKEVIDMGLEDDPFIGSVLVDMYAKCGSIMKAQEVFDGVSSRSIVSWTALIAGYTEHGQAEKALKCLDLMSLEGLSPDIGSYICSIKACGNLEDVRRGHRLHSEAMKKGLERDQVLNHVLIDMYAKCGFLEDAQGVFVKLLVKDVVTWTTLISRYVDQGHSEAALRCLDQMQLEGEHPNDITLVCSLKACRYLGALDKGREIHSLIVKEELEKIPYVCNTLVDLYVKHGRLEEALDVFQELEVHDVILWTTIIRGYAECEQCEEALSCFEQMQFKSISPDVAAYNAVISACTVNTEKVFQTYLQMQERGLLPSQATMMGVIRACKHKSTLAFGKSIHAQLSNSGGNLTEDIQLATVLVDMYAKCGDMVTAQQLFECMLSRDTVTWTSLIAGYAGQGESDLVFELLGRMKDEGISPDGETFLGVLIACAHAGLVEEGQMFFETMRSDFGIAPTIEHLNCIVDLLGRVGRLSEAVLMLNQSSVPPDQIMWGTVLSACRKWHDVEVARHAFHCAVALDSNYLPAYSQMANIYADAELWEEARIVEAMKIQQR</sequence>
<feature type="repeat" description="PPR" evidence="2">
    <location>
        <begin position="179"/>
        <end position="213"/>
    </location>
</feature>
<dbReference type="Proteomes" id="UP000825935">
    <property type="component" value="Chromosome 29"/>
</dbReference>